<feature type="domain" description="Metallo-beta-lactamase" evidence="1">
    <location>
        <begin position="12"/>
        <end position="186"/>
    </location>
</feature>
<accession>A0A9D1DQH6</accession>
<comment type="caution">
    <text evidence="2">The sequence shown here is derived from an EMBL/GenBank/DDBJ whole genome shotgun (WGS) entry which is preliminary data.</text>
</comment>
<dbReference type="Gene3D" id="3.60.15.10">
    <property type="entry name" value="Ribonuclease Z/Hydroxyacylglutathione hydrolase-like"/>
    <property type="match status" value="1"/>
</dbReference>
<dbReference type="Proteomes" id="UP000886785">
    <property type="component" value="Unassembled WGS sequence"/>
</dbReference>
<reference evidence="2" key="1">
    <citation type="submission" date="2020-10" db="EMBL/GenBank/DDBJ databases">
        <authorList>
            <person name="Gilroy R."/>
        </authorList>
    </citation>
    <scope>NUCLEOTIDE SEQUENCE</scope>
    <source>
        <strain evidence="2">ChiSjej1B19-7085</strain>
    </source>
</reference>
<sequence length="237" mass="26269">MIKVRCLASGSSGNSYAVDDGKSVLLLEAGVKAKRIVAGFSPVLSRVAGCLISHEHGDHACGAGELAGYGVDLYASEGTFEALRSSIRHPYRCNTVRVGEQVQLGSWVVLPFETKHDAAEPLGFLLYSTAAREKLLFATDTYYIPNRFRELNVIMVECNYSPEILRENIASGLVPESQRPRLLQSHFGLQNVKDFLLANDLSRTRRIYLIHVSGRNGDKRLFEKEIRQLTGIPVTVF</sequence>
<organism evidence="2 3">
    <name type="scientific">Candidatus Gallacutalibacter pullicola</name>
    <dbReference type="NCBI Taxonomy" id="2840830"/>
    <lineage>
        <taxon>Bacteria</taxon>
        <taxon>Bacillati</taxon>
        <taxon>Bacillota</taxon>
        <taxon>Clostridia</taxon>
        <taxon>Eubacteriales</taxon>
        <taxon>Candidatus Gallacutalibacter</taxon>
    </lineage>
</organism>
<dbReference type="Pfam" id="PF12706">
    <property type="entry name" value="Lactamase_B_2"/>
    <property type="match status" value="1"/>
</dbReference>
<evidence type="ECO:0000313" key="2">
    <source>
        <dbReference type="EMBL" id="HIR57106.1"/>
    </source>
</evidence>
<dbReference type="InterPro" id="IPR052533">
    <property type="entry name" value="WalJ/YycJ-like"/>
</dbReference>
<proteinExistence type="predicted"/>
<dbReference type="InterPro" id="IPR036866">
    <property type="entry name" value="RibonucZ/Hydroxyglut_hydro"/>
</dbReference>
<dbReference type="EMBL" id="DVHF01000064">
    <property type="protein sequence ID" value="HIR57106.1"/>
    <property type="molecule type" value="Genomic_DNA"/>
</dbReference>
<dbReference type="SMART" id="SM00849">
    <property type="entry name" value="Lactamase_B"/>
    <property type="match status" value="1"/>
</dbReference>
<dbReference type="PANTHER" id="PTHR47619">
    <property type="entry name" value="METALLO-HYDROLASE YYCJ-RELATED"/>
    <property type="match status" value="1"/>
</dbReference>
<reference evidence="2" key="2">
    <citation type="journal article" date="2021" name="PeerJ">
        <title>Extensive microbial diversity within the chicken gut microbiome revealed by metagenomics and culture.</title>
        <authorList>
            <person name="Gilroy R."/>
            <person name="Ravi A."/>
            <person name="Getino M."/>
            <person name="Pursley I."/>
            <person name="Horton D.L."/>
            <person name="Alikhan N.F."/>
            <person name="Baker D."/>
            <person name="Gharbi K."/>
            <person name="Hall N."/>
            <person name="Watson M."/>
            <person name="Adriaenssens E.M."/>
            <person name="Foster-Nyarko E."/>
            <person name="Jarju S."/>
            <person name="Secka A."/>
            <person name="Antonio M."/>
            <person name="Oren A."/>
            <person name="Chaudhuri R.R."/>
            <person name="La Ragione R."/>
            <person name="Hildebrand F."/>
            <person name="Pallen M.J."/>
        </authorList>
    </citation>
    <scope>NUCLEOTIDE SEQUENCE</scope>
    <source>
        <strain evidence="2">ChiSjej1B19-7085</strain>
    </source>
</reference>
<dbReference type="PANTHER" id="PTHR47619:SF1">
    <property type="entry name" value="EXODEOXYRIBONUCLEASE WALJ"/>
    <property type="match status" value="1"/>
</dbReference>
<name>A0A9D1DQH6_9FIRM</name>
<evidence type="ECO:0000259" key="1">
    <source>
        <dbReference type="SMART" id="SM00849"/>
    </source>
</evidence>
<evidence type="ECO:0000313" key="3">
    <source>
        <dbReference type="Proteomes" id="UP000886785"/>
    </source>
</evidence>
<gene>
    <name evidence="2" type="ORF">IAA54_05505</name>
</gene>
<dbReference type="AlphaFoldDB" id="A0A9D1DQH6"/>
<dbReference type="SUPFAM" id="SSF56281">
    <property type="entry name" value="Metallo-hydrolase/oxidoreductase"/>
    <property type="match status" value="1"/>
</dbReference>
<dbReference type="InterPro" id="IPR001279">
    <property type="entry name" value="Metallo-B-lactamas"/>
</dbReference>
<protein>
    <submittedName>
        <fullName evidence="2">MBL fold metallo-hydrolase</fullName>
    </submittedName>
</protein>